<gene>
    <name evidence="10" type="ORF">EWB00_009796</name>
</gene>
<comment type="similarity">
    <text evidence="2">Belongs to the NEMP family.</text>
</comment>
<accession>A0A4Z2DQH3</accession>
<evidence type="ECO:0000256" key="2">
    <source>
        <dbReference type="ARBA" id="ARBA00005748"/>
    </source>
</evidence>
<feature type="signal peptide" evidence="9">
    <location>
        <begin position="1"/>
        <end position="18"/>
    </location>
</feature>
<feature type="transmembrane region" description="Helical" evidence="8">
    <location>
        <begin position="189"/>
        <end position="211"/>
    </location>
</feature>
<comment type="subcellular location">
    <subcellularLocation>
        <location evidence="1">Nucleus inner membrane</location>
        <topology evidence="1">Multi-pass membrane protein</topology>
        <orientation evidence="1">Nucleoplasmic side</orientation>
    </subcellularLocation>
</comment>
<dbReference type="Pfam" id="PF10225">
    <property type="entry name" value="NEMP"/>
    <property type="match status" value="1"/>
</dbReference>
<feature type="transmembrane region" description="Helical" evidence="8">
    <location>
        <begin position="223"/>
        <end position="245"/>
    </location>
</feature>
<keyword evidence="7" id="KW-0539">Nucleus</keyword>
<name>A0A4Z2DQH3_SCHJA</name>
<dbReference type="STRING" id="6182.A0A4Z2DQH3"/>
<feature type="transmembrane region" description="Helical" evidence="8">
    <location>
        <begin position="346"/>
        <end position="363"/>
    </location>
</feature>
<proteinExistence type="inferred from homology"/>
<evidence type="ECO:0000313" key="11">
    <source>
        <dbReference type="Proteomes" id="UP000311919"/>
    </source>
</evidence>
<feature type="chain" id="PRO_5021193085" evidence="9">
    <location>
        <begin position="19"/>
        <end position="480"/>
    </location>
</feature>
<dbReference type="Proteomes" id="UP000311919">
    <property type="component" value="Unassembled WGS sequence"/>
</dbReference>
<keyword evidence="11" id="KW-1185">Reference proteome</keyword>
<protein>
    <submittedName>
        <fullName evidence="10">Transmembrane protein</fullName>
    </submittedName>
</protein>
<feature type="transmembrane region" description="Helical" evidence="8">
    <location>
        <begin position="298"/>
        <end position="319"/>
    </location>
</feature>
<evidence type="ECO:0000256" key="5">
    <source>
        <dbReference type="ARBA" id="ARBA00022989"/>
    </source>
</evidence>
<evidence type="ECO:0000256" key="8">
    <source>
        <dbReference type="SAM" id="Phobius"/>
    </source>
</evidence>
<evidence type="ECO:0000256" key="4">
    <source>
        <dbReference type="ARBA" id="ARBA00022729"/>
    </source>
</evidence>
<keyword evidence="3 8" id="KW-0812">Transmembrane</keyword>
<dbReference type="EMBL" id="SKCS01000064">
    <property type="protein sequence ID" value="TNN18773.1"/>
    <property type="molecule type" value="Genomic_DNA"/>
</dbReference>
<dbReference type="AlphaFoldDB" id="A0A4Z2DQH3"/>
<sequence>MHLGFLFVFASLCGLVSLVHPPYAVYDLKDHLEITIFDKKAFMICPEIIPYRDWPYLLFGDLFINIGYKATTDLGSLEPSYKVQINWTQQSFAKSIENYDNDNSQSDPLIPHEIQDKAEEVIFSNNSRAFFSLPLVPKTCFLIYDIKPNLHFGSLEIHSNSEFDRSRLAQSLVGLLMLICAESLANSIFFYYIIGVSFVVFSSMMLVIIVLIRMMPMRRTLAVLQSVVFLVSGTLGLTFVFIDYLRSAVVLAMVSKWEFVFGYVIVVSLCSFIILYWFQIPDRLVENYPRTKVFTTLFFRLTGSLLLVYSVHLPSLNLLDFNSLTRFEHFLPFSGALHILNKYPNMLMRFCLVIVVNIMFSLMRRNCKYLSQKPRYHNHIPIERNVSGFPLPPQHYIPGPPWASSSPYNCAAGFVGERDASYGFQSPLSNHNFMKSNLSEYRGYSQWTPEPYSVNRSQSHILRRDSQHFHKNEILTDDED</sequence>
<dbReference type="PANTHER" id="PTHR13598">
    <property type="entry name" value="AT07567P-RELATED"/>
    <property type="match status" value="1"/>
</dbReference>
<dbReference type="GO" id="GO:0005637">
    <property type="term" value="C:nuclear inner membrane"/>
    <property type="evidence" value="ECO:0007669"/>
    <property type="project" value="UniProtKB-SubCell"/>
</dbReference>
<organism evidence="10 11">
    <name type="scientific">Schistosoma japonicum</name>
    <name type="common">Blood fluke</name>
    <dbReference type="NCBI Taxonomy" id="6182"/>
    <lineage>
        <taxon>Eukaryota</taxon>
        <taxon>Metazoa</taxon>
        <taxon>Spiralia</taxon>
        <taxon>Lophotrochozoa</taxon>
        <taxon>Platyhelminthes</taxon>
        <taxon>Trematoda</taxon>
        <taxon>Digenea</taxon>
        <taxon>Strigeidida</taxon>
        <taxon>Schistosomatoidea</taxon>
        <taxon>Schistosomatidae</taxon>
        <taxon>Schistosoma</taxon>
    </lineage>
</organism>
<feature type="transmembrane region" description="Helical" evidence="8">
    <location>
        <begin position="257"/>
        <end position="278"/>
    </location>
</feature>
<evidence type="ECO:0000256" key="9">
    <source>
        <dbReference type="SAM" id="SignalP"/>
    </source>
</evidence>
<evidence type="ECO:0000256" key="1">
    <source>
        <dbReference type="ARBA" id="ARBA00004575"/>
    </source>
</evidence>
<reference evidence="10 11" key="1">
    <citation type="submission" date="2019-03" db="EMBL/GenBank/DDBJ databases">
        <title>An improved genome assembly of the fluke Schistosoma japonicum.</title>
        <authorList>
            <person name="Hu W."/>
            <person name="Luo F."/>
            <person name="Yin M."/>
            <person name="Mo X."/>
            <person name="Sun C."/>
            <person name="Wu Q."/>
            <person name="Zhu B."/>
            <person name="Xiang M."/>
            <person name="Wang J."/>
            <person name="Wang Y."/>
            <person name="Zhang T."/>
            <person name="Xu B."/>
            <person name="Zheng H."/>
            <person name="Feng Z."/>
        </authorList>
    </citation>
    <scope>NUCLEOTIDE SEQUENCE [LARGE SCALE GENOMIC DNA]</scope>
    <source>
        <strain evidence="10">HuSjv2</strain>
        <tissue evidence="10">Worms</tissue>
    </source>
</reference>
<keyword evidence="6 8" id="KW-0472">Membrane</keyword>
<evidence type="ECO:0000313" key="10">
    <source>
        <dbReference type="EMBL" id="TNN18773.1"/>
    </source>
</evidence>
<keyword evidence="4 9" id="KW-0732">Signal</keyword>
<evidence type="ECO:0000256" key="3">
    <source>
        <dbReference type="ARBA" id="ARBA00022692"/>
    </source>
</evidence>
<evidence type="ECO:0000256" key="6">
    <source>
        <dbReference type="ARBA" id="ARBA00023136"/>
    </source>
</evidence>
<evidence type="ECO:0000256" key="7">
    <source>
        <dbReference type="ARBA" id="ARBA00023242"/>
    </source>
</evidence>
<keyword evidence="5 8" id="KW-1133">Transmembrane helix</keyword>
<dbReference type="OrthoDB" id="6239296at2759"/>
<dbReference type="InterPro" id="IPR019358">
    <property type="entry name" value="NEMP_fam"/>
</dbReference>
<comment type="caution">
    <text evidence="10">The sequence shown here is derived from an EMBL/GenBank/DDBJ whole genome shotgun (WGS) entry which is preliminary data.</text>
</comment>
<dbReference type="PANTHER" id="PTHR13598:SF1">
    <property type="entry name" value="AT07567P-RELATED"/>
    <property type="match status" value="1"/>
</dbReference>